<feature type="transmembrane region" description="Helical" evidence="7">
    <location>
        <begin position="131"/>
        <end position="158"/>
    </location>
</feature>
<dbReference type="GO" id="GO:0005886">
    <property type="term" value="C:plasma membrane"/>
    <property type="evidence" value="ECO:0007669"/>
    <property type="project" value="UniProtKB-SubCell"/>
</dbReference>
<keyword evidence="4 7" id="KW-0812">Transmembrane</keyword>
<comment type="similarity">
    <text evidence="1 7">Belongs to the Lgt family.</text>
</comment>
<evidence type="ECO:0000256" key="4">
    <source>
        <dbReference type="ARBA" id="ARBA00022692"/>
    </source>
</evidence>
<evidence type="ECO:0000256" key="1">
    <source>
        <dbReference type="ARBA" id="ARBA00007150"/>
    </source>
</evidence>
<evidence type="ECO:0000256" key="6">
    <source>
        <dbReference type="ARBA" id="ARBA00023136"/>
    </source>
</evidence>
<dbReference type="EMBL" id="FNBS01000082">
    <property type="protein sequence ID" value="SDG50497.1"/>
    <property type="molecule type" value="Genomic_DNA"/>
</dbReference>
<feature type="transmembrane region" description="Helical" evidence="7">
    <location>
        <begin position="206"/>
        <end position="224"/>
    </location>
</feature>
<accession>A0A1I2ANY2</accession>
<evidence type="ECO:0000256" key="2">
    <source>
        <dbReference type="ARBA" id="ARBA00022475"/>
    </source>
</evidence>
<name>A0A1I2ANY2_THETY</name>
<dbReference type="PANTHER" id="PTHR30589">
    <property type="entry name" value="PROLIPOPROTEIN DIACYLGLYCERYL TRANSFERASE"/>
    <property type="match status" value="1"/>
</dbReference>
<keyword evidence="5 7" id="KW-1133">Transmembrane helix</keyword>
<keyword evidence="6 7" id="KW-0472">Membrane</keyword>
<feature type="transmembrane region" description="Helical" evidence="7">
    <location>
        <begin position="236"/>
        <end position="255"/>
    </location>
</feature>
<evidence type="ECO:0000313" key="9">
    <source>
        <dbReference type="Proteomes" id="UP000183404"/>
    </source>
</evidence>
<feature type="transmembrane region" description="Helical" evidence="7">
    <location>
        <begin position="67"/>
        <end position="87"/>
    </location>
</feature>
<comment type="function">
    <text evidence="7">Catalyzes the transfer of the diacylglyceryl group from phosphatidylglycerol to the sulfhydryl group of the N-terminal cysteine of a prolipoprotein, the first step in the formation of mature lipoproteins.</text>
</comment>
<evidence type="ECO:0000256" key="7">
    <source>
        <dbReference type="HAMAP-Rule" id="MF_01147"/>
    </source>
</evidence>
<dbReference type="HAMAP" id="MF_01147">
    <property type="entry name" value="Lgt"/>
    <property type="match status" value="1"/>
</dbReference>
<keyword evidence="3 7" id="KW-0808">Transferase</keyword>
<dbReference type="GO" id="GO:0008961">
    <property type="term" value="F:phosphatidylglycerol-prolipoprotein diacylglyceryl transferase activity"/>
    <property type="evidence" value="ECO:0007669"/>
    <property type="project" value="UniProtKB-UniRule"/>
</dbReference>
<dbReference type="Pfam" id="PF01790">
    <property type="entry name" value="LGT"/>
    <property type="match status" value="1"/>
</dbReference>
<dbReference type="PANTHER" id="PTHR30589:SF0">
    <property type="entry name" value="PHOSPHATIDYLGLYCEROL--PROLIPOPROTEIN DIACYLGLYCERYL TRANSFERASE"/>
    <property type="match status" value="1"/>
</dbReference>
<evidence type="ECO:0000256" key="5">
    <source>
        <dbReference type="ARBA" id="ARBA00022989"/>
    </source>
</evidence>
<keyword evidence="2 7" id="KW-1003">Cell membrane</keyword>
<feature type="transmembrane region" description="Helical" evidence="7">
    <location>
        <begin position="178"/>
        <end position="194"/>
    </location>
</feature>
<feature type="transmembrane region" description="Helical" evidence="7">
    <location>
        <begin position="30"/>
        <end position="51"/>
    </location>
</feature>
<feature type="transmembrane region" description="Helical" evidence="7">
    <location>
        <begin position="107"/>
        <end position="124"/>
    </location>
</feature>
<proteinExistence type="inferred from homology"/>
<organism evidence="8 9">
    <name type="scientific">Thermoanaerobacter thermohydrosulfuricus</name>
    <name type="common">Clostridium thermohydrosulfuricum</name>
    <dbReference type="NCBI Taxonomy" id="1516"/>
    <lineage>
        <taxon>Bacteria</taxon>
        <taxon>Bacillati</taxon>
        <taxon>Bacillota</taxon>
        <taxon>Clostridia</taxon>
        <taxon>Thermoanaerobacterales</taxon>
        <taxon>Thermoanaerobacteraceae</taxon>
        <taxon>Thermoanaerobacter</taxon>
    </lineage>
</organism>
<dbReference type="NCBIfam" id="TIGR00544">
    <property type="entry name" value="lgt"/>
    <property type="match status" value="1"/>
</dbReference>
<comment type="catalytic activity">
    <reaction evidence="7">
        <text>L-cysteinyl-[prolipoprotein] + a 1,2-diacyl-sn-glycero-3-phospho-(1'-sn-glycerol) = an S-1,2-diacyl-sn-glyceryl-L-cysteinyl-[prolipoprotein] + sn-glycerol 1-phosphate + H(+)</text>
        <dbReference type="Rhea" id="RHEA:56712"/>
        <dbReference type="Rhea" id="RHEA-COMP:14679"/>
        <dbReference type="Rhea" id="RHEA-COMP:14680"/>
        <dbReference type="ChEBI" id="CHEBI:15378"/>
        <dbReference type="ChEBI" id="CHEBI:29950"/>
        <dbReference type="ChEBI" id="CHEBI:57685"/>
        <dbReference type="ChEBI" id="CHEBI:64716"/>
        <dbReference type="ChEBI" id="CHEBI:140658"/>
        <dbReference type="EC" id="2.5.1.145"/>
    </reaction>
</comment>
<feature type="transmembrane region" description="Helical" evidence="7">
    <location>
        <begin position="275"/>
        <end position="295"/>
    </location>
</feature>
<sequence>MAFNGHHSNINTRLKEGGVFLVELFKIGHISVYLFGLMIAIAISAGLLLAYKEAIRKGVDANEYLDFLLYLVLFGIIGGRLGYVIFFNPKYFISHPLDIIKINNGGMSIQGAIIFATLFAIWYTKKHNKNFWVFADIVAPSLALGQAIGRIGCDVFGVPMSKKWFWGVPYNGQWVHPAQVYEFTLDYILFFVLWRKRKNVDYNGQLILWYLIFFSVNRGIVEFFRTNPIVFGPFSIAHVLSAVIIVAGLCAMYVLKKRSRDEVKGNEVVSRGEAIEDGLIVTLLYIISLMIYYGIRRGFVL</sequence>
<dbReference type="GO" id="GO:0042158">
    <property type="term" value="P:lipoprotein biosynthetic process"/>
    <property type="evidence" value="ECO:0007669"/>
    <property type="project" value="UniProtKB-UniRule"/>
</dbReference>
<dbReference type="AlphaFoldDB" id="A0A1I2ANY2"/>
<dbReference type="Proteomes" id="UP000183404">
    <property type="component" value="Unassembled WGS sequence"/>
</dbReference>
<dbReference type="InterPro" id="IPR001640">
    <property type="entry name" value="Lgt"/>
</dbReference>
<reference evidence="8 9" key="1">
    <citation type="submission" date="2016-10" db="EMBL/GenBank/DDBJ databases">
        <authorList>
            <person name="de Groot N.N."/>
        </authorList>
    </citation>
    <scope>NUCLEOTIDE SEQUENCE [LARGE SCALE GENOMIC DNA]</scope>
    <source>
        <strain evidence="8 9">DSM 569</strain>
    </source>
</reference>
<feature type="binding site" evidence="7">
    <location>
        <position position="150"/>
    </location>
    <ligand>
        <name>a 1,2-diacyl-sn-glycero-3-phospho-(1'-sn-glycerol)</name>
        <dbReference type="ChEBI" id="CHEBI:64716"/>
    </ligand>
</feature>
<protein>
    <recommendedName>
        <fullName evidence="7">Phosphatidylglycerol--prolipoprotein diacylglyceryl transferase</fullName>
        <ecNumber evidence="7">2.5.1.145</ecNumber>
    </recommendedName>
</protein>
<evidence type="ECO:0000256" key="3">
    <source>
        <dbReference type="ARBA" id="ARBA00022679"/>
    </source>
</evidence>
<gene>
    <name evidence="7" type="primary">lgt</name>
    <name evidence="8" type="ORF">SAMN04244560_02463</name>
</gene>
<evidence type="ECO:0000313" key="8">
    <source>
        <dbReference type="EMBL" id="SDG50497.1"/>
    </source>
</evidence>
<comment type="pathway">
    <text evidence="7">Protein modification; lipoprotein biosynthesis (diacylglyceryl transfer).</text>
</comment>
<dbReference type="UniPathway" id="UPA00664"/>
<dbReference type="EC" id="2.5.1.145" evidence="7"/>
<keyword evidence="8" id="KW-0449">Lipoprotein</keyword>
<comment type="subcellular location">
    <subcellularLocation>
        <location evidence="7">Cell membrane</location>
        <topology evidence="7">Multi-pass membrane protein</topology>
    </subcellularLocation>
</comment>